<dbReference type="PROSITE" id="PS51831">
    <property type="entry name" value="HD"/>
    <property type="match status" value="1"/>
</dbReference>
<feature type="domain" description="HD" evidence="1">
    <location>
        <begin position="94"/>
        <end position="238"/>
    </location>
</feature>
<evidence type="ECO:0000313" key="3">
    <source>
        <dbReference type="Proteomes" id="UP000077407"/>
    </source>
</evidence>
<dbReference type="PANTHER" id="PTHR35795:SF1">
    <property type="entry name" value="BIS(5'-NUCLEOSYL)-TETRAPHOSPHATASE, SYMMETRICAL"/>
    <property type="match status" value="1"/>
</dbReference>
<organism evidence="2 3">
    <name type="scientific">Clostridium ljungdahlii</name>
    <dbReference type="NCBI Taxonomy" id="1538"/>
    <lineage>
        <taxon>Bacteria</taxon>
        <taxon>Bacillati</taxon>
        <taxon>Bacillota</taxon>
        <taxon>Clostridia</taxon>
        <taxon>Eubacteriales</taxon>
        <taxon>Clostridiaceae</taxon>
        <taxon>Clostridium</taxon>
    </lineage>
</organism>
<dbReference type="InterPro" id="IPR003607">
    <property type="entry name" value="HD/PDEase_dom"/>
</dbReference>
<comment type="caution">
    <text evidence="2">The sequence shown here is derived from an EMBL/GenBank/DDBJ whole genome shotgun (WGS) entry which is preliminary data.</text>
</comment>
<dbReference type="AlphaFoldDB" id="A0A168NRY3"/>
<accession>A0A168NRY3</accession>
<dbReference type="RefSeq" id="WP_204377961.1">
    <property type="nucleotide sequence ID" value="NZ_LITT01000023.1"/>
</dbReference>
<dbReference type="PATRIC" id="fig|1538.10.peg.1820"/>
<protein>
    <submittedName>
        <fullName evidence="2">Deoxyguanosinetriphosphate triphosphohydrolase</fullName>
        <ecNumber evidence="2">3.1.5.1</ecNumber>
    </submittedName>
</protein>
<sequence length="426" mass="49939">MYILNYDIIFTRYKLQKGRSKSGEKKFLDVATTENSEKWKQSISRENKLYERNHELRSEFSRDYNRILHSTSYRRLKHKTQVFFATDNDHICTRIEHVNHVSAVSYTIANYLGLNTQLTTAIAIGHDLGHTPFGHEGEKILGDFSKVQLDNEFWHEKNSLRFVDKIETLPNPAGKQSNLDLTYAVRDGIVCHCGEVRAEAIFPRDKILDLNDIQKTSQISSYTWEGCVVKIADKISYLGRDIEDAFKLGILKRSQLKELYNITKDTVGIHSVREINNTVLMHNFIVDLCQNSSPDNGIVLSSKYLNFIDLVKEFNYENIYNHERLNNFKSYVKLVLDTILNTLMDCYDGEKTLDKIKDFKRIYPLLHEGFSGWLKKYCIQFKGRWRDNEKIYDLKNYRDYIQAIIDYTSGMTDNFAIRVFNEMLRF</sequence>
<proteinExistence type="predicted"/>
<gene>
    <name evidence="2" type="primary">dgt_1</name>
    <name evidence="2" type="ORF">WY13_02219</name>
</gene>
<evidence type="ECO:0000259" key="1">
    <source>
        <dbReference type="PROSITE" id="PS51831"/>
    </source>
</evidence>
<dbReference type="InterPro" id="IPR006674">
    <property type="entry name" value="HD_domain"/>
</dbReference>
<dbReference type="EC" id="3.1.5.1" evidence="2"/>
<dbReference type="PANTHER" id="PTHR35795">
    <property type="entry name" value="SLR1885 PROTEIN"/>
    <property type="match status" value="1"/>
</dbReference>
<dbReference type="GO" id="GO:0008832">
    <property type="term" value="F:dGTPase activity"/>
    <property type="evidence" value="ECO:0007669"/>
    <property type="project" value="UniProtKB-EC"/>
</dbReference>
<dbReference type="CDD" id="cd00077">
    <property type="entry name" value="HDc"/>
    <property type="match status" value="1"/>
</dbReference>
<evidence type="ECO:0000313" key="2">
    <source>
        <dbReference type="EMBL" id="OAA86825.1"/>
    </source>
</evidence>
<dbReference type="EMBL" id="LITT01000023">
    <property type="protein sequence ID" value="OAA86825.1"/>
    <property type="molecule type" value="Genomic_DNA"/>
</dbReference>
<dbReference type="Pfam" id="PF01966">
    <property type="entry name" value="HD"/>
    <property type="match status" value="1"/>
</dbReference>
<dbReference type="Gene3D" id="1.10.3210.10">
    <property type="entry name" value="Hypothetical protein af1432"/>
    <property type="match status" value="1"/>
</dbReference>
<dbReference type="SUPFAM" id="SSF109604">
    <property type="entry name" value="HD-domain/PDEase-like"/>
    <property type="match status" value="1"/>
</dbReference>
<name>A0A168NRY3_9CLOT</name>
<keyword evidence="2" id="KW-0378">Hydrolase</keyword>
<reference evidence="2 3" key="1">
    <citation type="journal article" date="2015" name="Biotechnol. Bioeng.">
        <title>Genome sequence and phenotypic characterization of Caulobacter segnis.</title>
        <authorList>
            <person name="Patel S."/>
            <person name="Fletcher B."/>
            <person name="Scott D.C."/>
            <person name="Ely B."/>
        </authorList>
    </citation>
    <scope>NUCLEOTIDE SEQUENCE [LARGE SCALE GENOMIC DNA]</scope>
    <source>
        <strain evidence="2 3">ERI-2</strain>
    </source>
</reference>
<dbReference type="Proteomes" id="UP000077407">
    <property type="component" value="Unassembled WGS sequence"/>
</dbReference>
<dbReference type="InterPro" id="IPR051094">
    <property type="entry name" value="Diverse_Catalytic_Enzymes"/>
</dbReference>